<dbReference type="EMBL" id="JAGMUU010000006">
    <property type="protein sequence ID" value="KAH7150382.1"/>
    <property type="molecule type" value="Genomic_DNA"/>
</dbReference>
<reference evidence="3" key="1">
    <citation type="journal article" date="2021" name="Nat. Commun.">
        <title>Genetic determinants of endophytism in the Arabidopsis root mycobiome.</title>
        <authorList>
            <person name="Mesny F."/>
            <person name="Miyauchi S."/>
            <person name="Thiergart T."/>
            <person name="Pickel B."/>
            <person name="Atanasova L."/>
            <person name="Karlsson M."/>
            <person name="Huettel B."/>
            <person name="Barry K.W."/>
            <person name="Haridas S."/>
            <person name="Chen C."/>
            <person name="Bauer D."/>
            <person name="Andreopoulos W."/>
            <person name="Pangilinan J."/>
            <person name="LaButti K."/>
            <person name="Riley R."/>
            <person name="Lipzen A."/>
            <person name="Clum A."/>
            <person name="Drula E."/>
            <person name="Henrissat B."/>
            <person name="Kohler A."/>
            <person name="Grigoriev I.V."/>
            <person name="Martin F.M."/>
            <person name="Hacquard S."/>
        </authorList>
    </citation>
    <scope>NUCLEOTIDE SEQUENCE</scope>
    <source>
        <strain evidence="3">MPI-CAGE-AT-0021</strain>
    </source>
</reference>
<evidence type="ECO:0000313" key="4">
    <source>
        <dbReference type="Proteomes" id="UP000717696"/>
    </source>
</evidence>
<accession>A0A9P9F3G3</accession>
<dbReference type="OrthoDB" id="19329at2759"/>
<dbReference type="InterPro" id="IPR041661">
    <property type="entry name" value="ZN622/Rei1/Reh1_Znf-C2H2"/>
</dbReference>
<dbReference type="Proteomes" id="UP000717696">
    <property type="component" value="Unassembled WGS sequence"/>
</dbReference>
<dbReference type="AlphaFoldDB" id="A0A9P9F3G3"/>
<dbReference type="GO" id="GO:0030687">
    <property type="term" value="C:preribosome, large subunit precursor"/>
    <property type="evidence" value="ECO:0007669"/>
    <property type="project" value="TreeGrafter"/>
</dbReference>
<proteinExistence type="predicted"/>
<evidence type="ECO:0000259" key="2">
    <source>
        <dbReference type="Pfam" id="PF12756"/>
    </source>
</evidence>
<dbReference type="Pfam" id="PF12756">
    <property type="entry name" value="zf-C2H2_2"/>
    <property type="match status" value="1"/>
</dbReference>
<feature type="compositionally biased region" description="Basic residues" evidence="1">
    <location>
        <begin position="173"/>
        <end position="185"/>
    </location>
</feature>
<keyword evidence="4" id="KW-1185">Reference proteome</keyword>
<dbReference type="PANTHER" id="PTHR13182">
    <property type="entry name" value="ZINC FINGER PROTEIN 622"/>
    <property type="match status" value="1"/>
</dbReference>
<evidence type="ECO:0000256" key="1">
    <source>
        <dbReference type="SAM" id="MobiDB-lite"/>
    </source>
</evidence>
<gene>
    <name evidence="3" type="ORF">B0J13DRAFT_583643</name>
</gene>
<feature type="region of interest" description="Disordered" evidence="1">
    <location>
        <begin position="115"/>
        <end position="207"/>
    </location>
</feature>
<evidence type="ECO:0000313" key="3">
    <source>
        <dbReference type="EMBL" id="KAH7150382.1"/>
    </source>
</evidence>
<dbReference type="InterPro" id="IPR036236">
    <property type="entry name" value="Znf_C2H2_sf"/>
</dbReference>
<sequence length="301" mass="33522">MKENEELSEGDVISADRDFDPSQCLFCNNSSLDLDNNLAHMLKTHGLFIPEKDRLVVDMETFITYLHLVIFGYFECLCCGSQRYSAEAVQQHMTGKGHCKFNLYEEGSEFRDFYNFHSGSGSDSEDTGESQSRQEGAEKGVGIGVNGPTEKNRRFVVPPSGDPSLRLPSGKLLSHRSSPKPHNTQRKALDKVAPPTGPSIETDAAQADADLAASSSSKALTRAERRDTTFANNQLMRLRAEDRRSLMHLPTSEQRAVLAVQKKQLEKARRAERTMRTRVETLGNKSLMMHFVPDTPGRSNG</sequence>
<dbReference type="GO" id="GO:0042273">
    <property type="term" value="P:ribosomal large subunit biogenesis"/>
    <property type="evidence" value="ECO:0007669"/>
    <property type="project" value="TreeGrafter"/>
</dbReference>
<organism evidence="3 4">
    <name type="scientific">Dactylonectria estremocensis</name>
    <dbReference type="NCBI Taxonomy" id="1079267"/>
    <lineage>
        <taxon>Eukaryota</taxon>
        <taxon>Fungi</taxon>
        <taxon>Dikarya</taxon>
        <taxon>Ascomycota</taxon>
        <taxon>Pezizomycotina</taxon>
        <taxon>Sordariomycetes</taxon>
        <taxon>Hypocreomycetidae</taxon>
        <taxon>Hypocreales</taxon>
        <taxon>Nectriaceae</taxon>
        <taxon>Dactylonectria</taxon>
    </lineage>
</organism>
<feature type="domain" description="ZN622/Rei1/Reh1 zinc finger C2H2-type" evidence="2">
    <location>
        <begin position="23"/>
        <end position="118"/>
    </location>
</feature>
<name>A0A9P9F3G3_9HYPO</name>
<dbReference type="InterPro" id="IPR040025">
    <property type="entry name" value="Znf622/Rei1/Reh1"/>
</dbReference>
<comment type="caution">
    <text evidence="3">The sequence shown here is derived from an EMBL/GenBank/DDBJ whole genome shotgun (WGS) entry which is preliminary data.</text>
</comment>
<dbReference type="SUPFAM" id="SSF57667">
    <property type="entry name" value="beta-beta-alpha zinc fingers"/>
    <property type="match status" value="1"/>
</dbReference>
<protein>
    <submittedName>
        <fullName evidence="3">C2h2 finger domain-containing protein</fullName>
    </submittedName>
</protein>
<dbReference type="PANTHER" id="PTHR13182:SF8">
    <property type="entry name" value="CYTOPLASMIC 60S SUBUNIT BIOGENESIS FACTOR ZNF622"/>
    <property type="match status" value="1"/>
</dbReference>